<feature type="domain" description="ATP-dependent DNA ligase family profile" evidence="6">
    <location>
        <begin position="20"/>
        <end position="181"/>
    </location>
</feature>
<dbReference type="InterPro" id="IPR012310">
    <property type="entry name" value="DNA_ligase_ATP-dep_cent"/>
</dbReference>
<evidence type="ECO:0000313" key="8">
    <source>
        <dbReference type="EMBL" id="NDV34858.1"/>
    </source>
</evidence>
<dbReference type="Pfam" id="PF01068">
    <property type="entry name" value="DNA_ligase_A_M"/>
    <property type="match status" value="1"/>
</dbReference>
<accession>A0A6B2LDN9</accession>
<protein>
    <recommendedName>
        <fullName evidence="9">ATP-dependent DNA ligase family profile domain-containing protein</fullName>
    </recommendedName>
</protein>
<dbReference type="Pfam" id="PF14743">
    <property type="entry name" value="DNA_ligase_OB_2"/>
    <property type="match status" value="1"/>
</dbReference>
<dbReference type="EMBL" id="GIBP01005889">
    <property type="protein sequence ID" value="NDV34858.1"/>
    <property type="molecule type" value="Transcribed_RNA"/>
</dbReference>
<keyword evidence="5" id="KW-0234">DNA repair</keyword>
<dbReference type="InterPro" id="IPR016059">
    <property type="entry name" value="DNA_ligase_ATP-dep_CS"/>
</dbReference>
<dbReference type="PANTHER" id="PTHR47810:SF1">
    <property type="entry name" value="DNA LIGASE B"/>
    <property type="match status" value="1"/>
</dbReference>
<keyword evidence="4" id="KW-0227">DNA damage</keyword>
<dbReference type="GO" id="GO:0005524">
    <property type="term" value="F:ATP binding"/>
    <property type="evidence" value="ECO:0007669"/>
    <property type="project" value="InterPro"/>
</dbReference>
<comment type="cofactor">
    <cofactor evidence="1">
        <name>a divalent metal cation</name>
        <dbReference type="ChEBI" id="CHEBI:60240"/>
    </cofactor>
</comment>
<reference evidence="8" key="1">
    <citation type="journal article" date="2020" name="J. Eukaryot. Microbiol.">
        <title>De novo Sequencing, Assembly and Annotation of the Transcriptome for the Free-Living Testate Amoeba Arcella intermedia.</title>
        <authorList>
            <person name="Ribeiro G.M."/>
            <person name="Porfirio-Sousa A.L."/>
            <person name="Maurer-Alcala X.X."/>
            <person name="Katz L.A."/>
            <person name="Lahr D.J.G."/>
        </authorList>
    </citation>
    <scope>NUCLEOTIDE SEQUENCE</scope>
</reference>
<dbReference type="AlphaFoldDB" id="A0A6B2LDN9"/>
<evidence type="ECO:0000256" key="1">
    <source>
        <dbReference type="ARBA" id="ARBA00001968"/>
    </source>
</evidence>
<evidence type="ECO:0000256" key="5">
    <source>
        <dbReference type="ARBA" id="ARBA00023204"/>
    </source>
</evidence>
<dbReference type="PROSITE" id="PS00333">
    <property type="entry name" value="DNA_LIGASE_A2"/>
    <property type="match status" value="1"/>
</dbReference>
<proteinExistence type="predicted"/>
<evidence type="ECO:0008006" key="9">
    <source>
        <dbReference type="Google" id="ProtNLM"/>
    </source>
</evidence>
<evidence type="ECO:0000259" key="6">
    <source>
        <dbReference type="Pfam" id="PF01068"/>
    </source>
</evidence>
<name>A0A6B2LDN9_9EUKA</name>
<dbReference type="InterPro" id="IPR029319">
    <property type="entry name" value="DNA_ligase_OB"/>
</dbReference>
<dbReference type="SUPFAM" id="SSF50249">
    <property type="entry name" value="Nucleic acid-binding proteins"/>
    <property type="match status" value="1"/>
</dbReference>
<dbReference type="PANTHER" id="PTHR47810">
    <property type="entry name" value="DNA LIGASE"/>
    <property type="match status" value="1"/>
</dbReference>
<evidence type="ECO:0000259" key="7">
    <source>
        <dbReference type="Pfam" id="PF14743"/>
    </source>
</evidence>
<dbReference type="GO" id="GO:0006310">
    <property type="term" value="P:DNA recombination"/>
    <property type="evidence" value="ECO:0007669"/>
    <property type="project" value="InterPro"/>
</dbReference>
<dbReference type="Gene3D" id="3.30.1490.70">
    <property type="match status" value="1"/>
</dbReference>
<dbReference type="InterPro" id="IPR050326">
    <property type="entry name" value="NAD_dep_DNA_ligaseB"/>
</dbReference>
<evidence type="ECO:0000256" key="3">
    <source>
        <dbReference type="ARBA" id="ARBA00022705"/>
    </source>
</evidence>
<sequence length="263" mass="30482">MPLNFLLKAREYKDGLVDPTGWWMSEKLDGVRAYWDGQKMFSKTGNEIYAPPYFTKVLPNFPLDGELWKGKGLFEETCTCVIRRKPVDEKEWTYLWKGVTYHIFDAPEYPGPFEARIEYAKKLVGAHHPILRIIPMKKCESLEHLNAELEAITLTHGEGIMLREPECLYKHGRSRTLLKVKPHREDEVKMIGINREGKSLVCESRNGEKFLLPCSPYDFEHPPEIGSVITVRIAGHHKSGKPRFPTFLRVRTDVTWEEILAEK</sequence>
<dbReference type="Gene3D" id="2.40.50.140">
    <property type="entry name" value="Nucleic acid-binding proteins"/>
    <property type="match status" value="1"/>
</dbReference>
<evidence type="ECO:0000256" key="4">
    <source>
        <dbReference type="ARBA" id="ARBA00022763"/>
    </source>
</evidence>
<dbReference type="InterPro" id="IPR012340">
    <property type="entry name" value="NA-bd_OB-fold"/>
</dbReference>
<dbReference type="GO" id="GO:0006281">
    <property type="term" value="P:DNA repair"/>
    <property type="evidence" value="ECO:0007669"/>
    <property type="project" value="UniProtKB-KW"/>
</dbReference>
<dbReference type="GO" id="GO:0003910">
    <property type="term" value="F:DNA ligase (ATP) activity"/>
    <property type="evidence" value="ECO:0007669"/>
    <property type="project" value="InterPro"/>
</dbReference>
<keyword evidence="2" id="KW-0436">Ligase</keyword>
<dbReference type="SUPFAM" id="SSF56091">
    <property type="entry name" value="DNA ligase/mRNA capping enzyme, catalytic domain"/>
    <property type="match status" value="1"/>
</dbReference>
<feature type="domain" description="DNA ligase OB-like" evidence="7">
    <location>
        <begin position="199"/>
        <end position="251"/>
    </location>
</feature>
<evidence type="ECO:0000256" key="2">
    <source>
        <dbReference type="ARBA" id="ARBA00022598"/>
    </source>
</evidence>
<dbReference type="CDD" id="cd07896">
    <property type="entry name" value="Adenylation_kDNA_ligase_like"/>
    <property type="match status" value="1"/>
</dbReference>
<organism evidence="8">
    <name type="scientific">Arcella intermedia</name>
    <dbReference type="NCBI Taxonomy" id="1963864"/>
    <lineage>
        <taxon>Eukaryota</taxon>
        <taxon>Amoebozoa</taxon>
        <taxon>Tubulinea</taxon>
        <taxon>Elardia</taxon>
        <taxon>Arcellinida</taxon>
        <taxon>Sphaerothecina</taxon>
        <taxon>Arcellidae</taxon>
        <taxon>Arcella</taxon>
    </lineage>
</organism>
<dbReference type="Gene3D" id="3.30.470.30">
    <property type="entry name" value="DNA ligase/mRNA capping enzyme"/>
    <property type="match status" value="1"/>
</dbReference>
<keyword evidence="3" id="KW-0235">DNA replication</keyword>
<dbReference type="GO" id="GO:0006260">
    <property type="term" value="P:DNA replication"/>
    <property type="evidence" value="ECO:0007669"/>
    <property type="project" value="UniProtKB-KW"/>
</dbReference>
<dbReference type="NCBIfam" id="NF006592">
    <property type="entry name" value="PRK09125.1"/>
    <property type="match status" value="1"/>
</dbReference>